<reference evidence="3 4" key="1">
    <citation type="submission" date="2016-02" db="EMBL/GenBank/DDBJ databases">
        <title>Draft genome sequence of the strain BR 10247T Bradyrhizobium neotropicale isolated from nodules of Centrolobium paraense.</title>
        <authorList>
            <person name="Simoes-Araujo J.L."/>
            <person name="Barauna A.C."/>
            <person name="Silva K."/>
            <person name="Zilli J.E."/>
        </authorList>
    </citation>
    <scope>NUCLEOTIDE SEQUENCE [LARGE SCALE GENOMIC DNA]</scope>
    <source>
        <strain evidence="3 4">BR 10247</strain>
    </source>
</reference>
<dbReference type="Pfam" id="PF05378">
    <property type="entry name" value="Hydant_A_N"/>
    <property type="match status" value="1"/>
</dbReference>
<dbReference type="Proteomes" id="UP000077173">
    <property type="component" value="Unassembled WGS sequence"/>
</dbReference>
<protein>
    <recommendedName>
        <fullName evidence="5">Methylhydantoinase</fullName>
    </recommendedName>
</protein>
<feature type="domain" description="Hydantoinase A/oxoprolinase" evidence="1">
    <location>
        <begin position="212"/>
        <end position="497"/>
    </location>
</feature>
<gene>
    <name evidence="3" type="ORF">AXW67_32535</name>
</gene>
<evidence type="ECO:0000259" key="2">
    <source>
        <dbReference type="Pfam" id="PF05378"/>
    </source>
</evidence>
<name>A0A176YI01_9BRAD</name>
<keyword evidence="4" id="KW-1185">Reference proteome</keyword>
<evidence type="ECO:0000313" key="3">
    <source>
        <dbReference type="EMBL" id="OAF06282.1"/>
    </source>
</evidence>
<dbReference type="GeneID" id="32582313"/>
<dbReference type="GO" id="GO:0005829">
    <property type="term" value="C:cytosol"/>
    <property type="evidence" value="ECO:0007669"/>
    <property type="project" value="TreeGrafter"/>
</dbReference>
<dbReference type="RefSeq" id="WP_063682198.1">
    <property type="nucleotide sequence ID" value="NZ_LSEF01000123.1"/>
</dbReference>
<comment type="caution">
    <text evidence="3">The sequence shown here is derived from an EMBL/GenBank/DDBJ whole genome shotgun (WGS) entry which is preliminary data.</text>
</comment>
<dbReference type="GO" id="GO:0006749">
    <property type="term" value="P:glutathione metabolic process"/>
    <property type="evidence" value="ECO:0007669"/>
    <property type="project" value="TreeGrafter"/>
</dbReference>
<dbReference type="Pfam" id="PF01968">
    <property type="entry name" value="Hydantoinase_A"/>
    <property type="match status" value="1"/>
</dbReference>
<dbReference type="InterPro" id="IPR008040">
    <property type="entry name" value="Hydant_A_N"/>
</dbReference>
<sequence>MLQQNSSRQNWVVGVDVGGTFTDFSARDLTTGRVLIHKRPSTPDDPSRAVLHGLRELTEKYEIDPGAITRFAHGTTVATNALLQRKGARVALVTTKGFRDLVEIGRQVRPHIYDLQLDAPRPLASRALRFEIDERIGPTGEVVRELADTSIDALVAQLRKQPEIEGVAVCLIFSFLNPSHEKRIAAALREAFPNVFVSVSSEVQPEFREFERFSTTLINAFLQPEVGRYMNRLKLEVGTVAPNAEFGIFQSSGGLMSVDRAAQFPVRTALSGPAAGAVGAAGAGAMSDIPDIITLDIGGTSTDVCLIQAGKTAIASTRDISGFRIRLPMVDIHTVGAGGGSIARLGSDGLLKVGPESAGAVPGPACYRRGGTLPTVSDANVILGRLPVTLTGGGMTIDRDLAVKAVAPTASELGLSVEKAALGIVGIVTSNMVRAIRAVTIERGYDPRKFVLMPFGGAGGLHAADVARSIGIKRIIVPHAPGILCAEGLIMSDLQEDFVASCRVRVGGDMGTAANVVADLVKQGEGWLAQEGEGALENRLVLSLDMRYVGQNYELAVEVASGSGAPALPAAEELRAAFFAAYLRAYGHYDQQAPIEIVNIRLRTIAKLPQSQSATENPVRKLAPSDTKDVWFDEAGPVPTLMFDRSGLPVGTAIKGPAIITQLDSTTVIPPWAQITVDAALNMIMEIDNV</sequence>
<dbReference type="InterPro" id="IPR045079">
    <property type="entry name" value="Oxoprolinase-like"/>
</dbReference>
<feature type="domain" description="Hydantoinase/oxoprolinase N-terminal" evidence="2">
    <location>
        <begin position="13"/>
        <end position="191"/>
    </location>
</feature>
<dbReference type="Gene3D" id="3.30.420.40">
    <property type="match status" value="1"/>
</dbReference>
<dbReference type="PANTHER" id="PTHR11365">
    <property type="entry name" value="5-OXOPROLINASE RELATED"/>
    <property type="match status" value="1"/>
</dbReference>
<dbReference type="PANTHER" id="PTHR11365:SF23">
    <property type="entry name" value="HYPOTHETICAL 5-OXOPROLINASE (EUROFUNG)-RELATED"/>
    <property type="match status" value="1"/>
</dbReference>
<proteinExistence type="predicted"/>
<dbReference type="AlphaFoldDB" id="A0A176YI01"/>
<organism evidence="3 4">
    <name type="scientific">Bradyrhizobium neotropicale</name>
    <dbReference type="NCBI Taxonomy" id="1497615"/>
    <lineage>
        <taxon>Bacteria</taxon>
        <taxon>Pseudomonadati</taxon>
        <taxon>Pseudomonadota</taxon>
        <taxon>Alphaproteobacteria</taxon>
        <taxon>Hyphomicrobiales</taxon>
        <taxon>Nitrobacteraceae</taxon>
        <taxon>Bradyrhizobium</taxon>
    </lineage>
</organism>
<dbReference type="InterPro" id="IPR043129">
    <property type="entry name" value="ATPase_NBD"/>
</dbReference>
<dbReference type="EMBL" id="LSEF01000123">
    <property type="protein sequence ID" value="OAF06282.1"/>
    <property type="molecule type" value="Genomic_DNA"/>
</dbReference>
<evidence type="ECO:0008006" key="5">
    <source>
        <dbReference type="Google" id="ProtNLM"/>
    </source>
</evidence>
<evidence type="ECO:0000259" key="1">
    <source>
        <dbReference type="Pfam" id="PF01968"/>
    </source>
</evidence>
<accession>A0A176YI01</accession>
<dbReference type="SUPFAM" id="SSF53067">
    <property type="entry name" value="Actin-like ATPase domain"/>
    <property type="match status" value="1"/>
</dbReference>
<dbReference type="InterPro" id="IPR002821">
    <property type="entry name" value="Hydantoinase_A"/>
</dbReference>
<dbReference type="GO" id="GO:0017168">
    <property type="term" value="F:5-oxoprolinase (ATP-hydrolyzing) activity"/>
    <property type="evidence" value="ECO:0007669"/>
    <property type="project" value="TreeGrafter"/>
</dbReference>
<evidence type="ECO:0000313" key="4">
    <source>
        <dbReference type="Proteomes" id="UP000077173"/>
    </source>
</evidence>